<dbReference type="Pfam" id="PF00172">
    <property type="entry name" value="Zn_clus"/>
    <property type="match status" value="1"/>
</dbReference>
<dbReference type="PANTHER" id="PTHR31644">
    <property type="entry name" value="TRANSCRIPTIONAL ACTIVATOR ARO80-RELATED"/>
    <property type="match status" value="1"/>
</dbReference>
<proteinExistence type="predicted"/>
<keyword evidence="2" id="KW-0539">Nucleus</keyword>
<name>A0AAV5GH52_9BASI</name>
<feature type="region of interest" description="Disordered" evidence="3">
    <location>
        <begin position="1"/>
        <end position="23"/>
    </location>
</feature>
<feature type="region of interest" description="Disordered" evidence="3">
    <location>
        <begin position="70"/>
        <end position="265"/>
    </location>
</feature>
<protein>
    <recommendedName>
        <fullName evidence="4">Zn(2)-C6 fungal-type domain-containing protein</fullName>
    </recommendedName>
</protein>
<evidence type="ECO:0000313" key="6">
    <source>
        <dbReference type="Proteomes" id="UP001342314"/>
    </source>
</evidence>
<feature type="region of interest" description="Disordered" evidence="3">
    <location>
        <begin position="290"/>
        <end position="357"/>
    </location>
</feature>
<sequence>MEPNASPGPSQDGQKPVRAKRTYRACQPCRARKLKCDLGDPDNPSDPPCRRCRRESRECVFVVRANAKTYIEPSGDSGAPYTSVAPQRPPRKGAATGAGSDSPVAEPPQALPARTAAHPYASPHVGGWSTGPSTSRQPYPSPASAAATLAASTTPNSETQQPPAPSYYYQHATAGGPPTPGGYDPNRPHLRHLAQASRAATTPEQPNHPTHSTDSLDLDDEDGDRCDGLDEDEDEDMSADTPERRDSIDPTGRGGPSDANVLLSSTLHNPSDALKLLATASSLRSLSASVDASSSGAESRPGRPTSASTSALSGKERGPSRERRVSGGGATGSAAPGTAAALKGKGKEKEVDSPASELQGAGWERWVPVKEGMVTIAEAEALLAFFENHMSPLYPLLSPRIFHATHLPALTSRESLLLASMVSISARHSALPSAPRARAIHSAVADYIRDELIGLLDGSGELRHISSVEALLLLTEWPPIADGRAATGRSASGRPGKRKRGWGGGDGPGDEGENGEASDEDAEALLRSSAQYDGMSWSLIGCAVRLAQELGIHNLYFGPASIRGPVNWEEERCLRTWIYCYNADRHVSVRLGRNAVVQSYMSSSWWEQVTSHLSHGVRREGAHEVWAERTLPQGLIAALMGTIQERLYPNKEITRSMLRTGHWESFIRSLDHELQMMLLKSRTVLQQGSVESTLLQMEFEYVRLYGNAIALRALQERLRRAVKANDLWFVSPSLLNLQEGQWCLDALAAAQSILDRTVNYLAPKGYLRVAPSRIFQRILFAATFLFKALAVGVVEHGQSKVMGLLDEAITALHTNATDRQHISRGFAALLRRLQAQCKPTLLARFGVRPTQNGESGEPSRIGTPVATRPSSPRPDAAAGNGAASAPPASAADPALAPTPTPGQSVPPSMNNTPRAGYNPLPGGPGAASMYSPALGLHPLPPGYPPSTVPFHGAAHLHGSPAFPGAHSAGAAPWALPTMGEPTTDFGGFKLGDAPAGLDPLTGNALEWDSMSSSIAMGREQDMLFQSLWGSGAGPAGGSSNDFGFGAGAPALNLFGTLVGEDFELNG</sequence>
<dbReference type="CDD" id="cd12148">
    <property type="entry name" value="fungal_TF_MHR"/>
    <property type="match status" value="1"/>
</dbReference>
<keyword evidence="6" id="KW-1185">Reference proteome</keyword>
<feature type="region of interest" description="Disordered" evidence="3">
    <location>
        <begin position="484"/>
        <end position="521"/>
    </location>
</feature>
<feature type="compositionally biased region" description="Acidic residues" evidence="3">
    <location>
        <begin position="508"/>
        <end position="521"/>
    </location>
</feature>
<reference evidence="5 6" key="1">
    <citation type="submission" date="2021-12" db="EMBL/GenBank/DDBJ databases">
        <title>High titer production of polyol ester of fatty acids by Rhodotorula paludigena BS15 towards product separation-free biomass refinery.</title>
        <authorList>
            <person name="Mano J."/>
            <person name="Ono H."/>
            <person name="Tanaka T."/>
            <person name="Naito K."/>
            <person name="Sushida H."/>
            <person name="Ike M."/>
            <person name="Tokuyasu K."/>
            <person name="Kitaoka M."/>
        </authorList>
    </citation>
    <scope>NUCLEOTIDE SEQUENCE [LARGE SCALE GENOMIC DNA]</scope>
    <source>
        <strain evidence="5 6">BS15</strain>
    </source>
</reference>
<evidence type="ECO:0000256" key="2">
    <source>
        <dbReference type="ARBA" id="ARBA00023242"/>
    </source>
</evidence>
<dbReference type="SMART" id="SM00906">
    <property type="entry name" value="Fungal_trans"/>
    <property type="match status" value="1"/>
</dbReference>
<gene>
    <name evidence="5" type="ORF">Rhopal_002818-T1</name>
</gene>
<dbReference type="GO" id="GO:0000981">
    <property type="term" value="F:DNA-binding transcription factor activity, RNA polymerase II-specific"/>
    <property type="evidence" value="ECO:0007669"/>
    <property type="project" value="InterPro"/>
</dbReference>
<dbReference type="SMART" id="SM00066">
    <property type="entry name" value="GAL4"/>
    <property type="match status" value="1"/>
</dbReference>
<evidence type="ECO:0000313" key="5">
    <source>
        <dbReference type="EMBL" id="GJN89829.1"/>
    </source>
</evidence>
<dbReference type="SUPFAM" id="SSF57701">
    <property type="entry name" value="Zn2/Cys6 DNA-binding domain"/>
    <property type="match status" value="1"/>
</dbReference>
<feature type="compositionally biased region" description="Low complexity" evidence="3">
    <location>
        <begin position="332"/>
        <end position="343"/>
    </location>
</feature>
<dbReference type="InterPro" id="IPR036864">
    <property type="entry name" value="Zn2-C6_fun-type_DNA-bd_sf"/>
</dbReference>
<keyword evidence="1" id="KW-0479">Metal-binding</keyword>
<feature type="compositionally biased region" description="Polar residues" evidence="3">
    <location>
        <begin position="198"/>
        <end position="213"/>
    </location>
</feature>
<feature type="domain" description="Zn(2)-C6 fungal-type" evidence="4">
    <location>
        <begin position="25"/>
        <end position="61"/>
    </location>
</feature>
<dbReference type="PROSITE" id="PS50048">
    <property type="entry name" value="ZN2_CY6_FUNGAL_2"/>
    <property type="match status" value="1"/>
</dbReference>
<evidence type="ECO:0000256" key="3">
    <source>
        <dbReference type="SAM" id="MobiDB-lite"/>
    </source>
</evidence>
<dbReference type="PANTHER" id="PTHR31644:SF2">
    <property type="entry name" value="TRANSCRIPTIONAL ACTIVATOR ARO80-RELATED"/>
    <property type="match status" value="1"/>
</dbReference>
<dbReference type="GO" id="GO:0005634">
    <property type="term" value="C:nucleus"/>
    <property type="evidence" value="ECO:0007669"/>
    <property type="project" value="TreeGrafter"/>
</dbReference>
<dbReference type="GO" id="GO:0006351">
    <property type="term" value="P:DNA-templated transcription"/>
    <property type="evidence" value="ECO:0007669"/>
    <property type="project" value="InterPro"/>
</dbReference>
<dbReference type="GO" id="GO:0045944">
    <property type="term" value="P:positive regulation of transcription by RNA polymerase II"/>
    <property type="evidence" value="ECO:0007669"/>
    <property type="project" value="TreeGrafter"/>
</dbReference>
<dbReference type="Proteomes" id="UP001342314">
    <property type="component" value="Unassembled WGS sequence"/>
</dbReference>
<feature type="compositionally biased region" description="Basic and acidic residues" evidence="3">
    <location>
        <begin position="314"/>
        <end position="325"/>
    </location>
</feature>
<dbReference type="EMBL" id="BQKY01000005">
    <property type="protein sequence ID" value="GJN89829.1"/>
    <property type="molecule type" value="Genomic_DNA"/>
</dbReference>
<dbReference type="GO" id="GO:0003677">
    <property type="term" value="F:DNA binding"/>
    <property type="evidence" value="ECO:0007669"/>
    <property type="project" value="InterPro"/>
</dbReference>
<feature type="compositionally biased region" description="Polar residues" evidence="3">
    <location>
        <begin position="902"/>
        <end position="913"/>
    </location>
</feature>
<accession>A0AAV5GH52</accession>
<dbReference type="GO" id="GO:0008270">
    <property type="term" value="F:zinc ion binding"/>
    <property type="evidence" value="ECO:0007669"/>
    <property type="project" value="InterPro"/>
</dbReference>
<dbReference type="AlphaFoldDB" id="A0AAV5GH52"/>
<evidence type="ECO:0000259" key="4">
    <source>
        <dbReference type="PROSITE" id="PS50048"/>
    </source>
</evidence>
<comment type="caution">
    <text evidence="5">The sequence shown here is derived from an EMBL/GenBank/DDBJ whole genome shotgun (WGS) entry which is preliminary data.</text>
</comment>
<dbReference type="InterPro" id="IPR007219">
    <property type="entry name" value="XnlR_reg_dom"/>
</dbReference>
<feature type="compositionally biased region" description="Low complexity" evidence="3">
    <location>
        <begin position="142"/>
        <end position="155"/>
    </location>
</feature>
<feature type="compositionally biased region" description="Low complexity" evidence="3">
    <location>
        <begin position="290"/>
        <end position="299"/>
    </location>
</feature>
<evidence type="ECO:0000256" key="1">
    <source>
        <dbReference type="ARBA" id="ARBA00022723"/>
    </source>
</evidence>
<dbReference type="CDD" id="cd00067">
    <property type="entry name" value="GAL4"/>
    <property type="match status" value="1"/>
</dbReference>
<dbReference type="PROSITE" id="PS00463">
    <property type="entry name" value="ZN2_CY6_FUNGAL_1"/>
    <property type="match status" value="1"/>
</dbReference>
<dbReference type="Gene3D" id="4.10.240.10">
    <property type="entry name" value="Zn(2)-C6 fungal-type DNA-binding domain"/>
    <property type="match status" value="1"/>
</dbReference>
<dbReference type="GO" id="GO:0009074">
    <property type="term" value="P:aromatic amino acid family catabolic process"/>
    <property type="evidence" value="ECO:0007669"/>
    <property type="project" value="TreeGrafter"/>
</dbReference>
<dbReference type="InterPro" id="IPR001138">
    <property type="entry name" value="Zn2Cys6_DnaBD"/>
</dbReference>
<organism evidence="5 6">
    <name type="scientific">Rhodotorula paludigena</name>
    <dbReference type="NCBI Taxonomy" id="86838"/>
    <lineage>
        <taxon>Eukaryota</taxon>
        <taxon>Fungi</taxon>
        <taxon>Dikarya</taxon>
        <taxon>Basidiomycota</taxon>
        <taxon>Pucciniomycotina</taxon>
        <taxon>Microbotryomycetes</taxon>
        <taxon>Sporidiobolales</taxon>
        <taxon>Sporidiobolaceae</taxon>
        <taxon>Rhodotorula</taxon>
    </lineage>
</organism>
<feature type="region of interest" description="Disordered" evidence="3">
    <location>
        <begin position="846"/>
        <end position="923"/>
    </location>
</feature>
<feature type="compositionally biased region" description="Low complexity" evidence="3">
    <location>
        <begin position="874"/>
        <end position="897"/>
    </location>
</feature>
<dbReference type="InterPro" id="IPR052780">
    <property type="entry name" value="AAA_Catabolism_Regulators"/>
</dbReference>
<feature type="compositionally biased region" description="Acidic residues" evidence="3">
    <location>
        <begin position="216"/>
        <end position="238"/>
    </location>
</feature>